<accession>A0A8J7Z0U4</accession>
<evidence type="ECO:0000313" key="2">
    <source>
        <dbReference type="EMBL" id="NCS90958.1"/>
    </source>
</evidence>
<dbReference type="EMBL" id="JAACQH010000012">
    <property type="protein sequence ID" value="NCS90958.1"/>
    <property type="molecule type" value="Genomic_DNA"/>
</dbReference>
<evidence type="ECO:0000313" key="1">
    <source>
        <dbReference type="EMBL" id="NCN65000.1"/>
    </source>
</evidence>
<proteinExistence type="predicted"/>
<gene>
    <name evidence="2" type="ORF">GW779_00835</name>
    <name evidence="1" type="ORF">GW910_02850</name>
</gene>
<organism evidence="2 3">
    <name type="scientific">Candidatus Altarchaeum hamiconexum</name>
    <dbReference type="NCBI Taxonomy" id="1803513"/>
    <lineage>
        <taxon>Archaea</taxon>
        <taxon>Candidatus Altarchaeota</taxon>
        <taxon>Candidatus Altiarchaeia</taxon>
        <taxon>Candidatus Altarchaeales</taxon>
        <taxon>Candidatus Altarchaeaceae</taxon>
        <taxon>Candidatus Altarchaeum</taxon>
    </lineage>
</organism>
<sequence length="78" mass="8776">MSSTENCIYLSSPKALDEIQRTVLDVLKNHQIDMVLIDSPSTLLTYYEAMDVLKFMHLLTAKIMVAGCNGTLEILDKK</sequence>
<dbReference type="EMBL" id="JAACVF010000072">
    <property type="protein sequence ID" value="NCN65000.1"/>
    <property type="molecule type" value="Genomic_DNA"/>
</dbReference>
<dbReference type="Proteomes" id="UP000738826">
    <property type="component" value="Unassembled WGS sequence"/>
</dbReference>
<name>A0A8J7Z0U4_9ARCH</name>
<reference evidence="2" key="1">
    <citation type="submission" date="2019-11" db="EMBL/GenBank/DDBJ databases">
        <title>Lipid analysis of CO2-rich subsurface aquifers suggests an autotrophy-based deep biosphere with lysolipids enriched in CPR bacteria.</title>
        <authorList>
            <person name="Probst A.J."/>
            <person name="Elling F.J."/>
            <person name="Castelle C.J."/>
            <person name="Zhu Q."/>
            <person name="Elvert M."/>
            <person name="Birarda G."/>
            <person name="Holman H.-Y."/>
            <person name="Lane K.R."/>
            <person name="Ladd B."/>
            <person name="Ryan M.C."/>
            <person name="Woyke T."/>
            <person name="Hinrichs K.-U."/>
            <person name="Banfield J.F."/>
        </authorList>
    </citation>
    <scope>NUCLEOTIDE SEQUENCE</scope>
    <source>
        <strain evidence="1">CG_2015-01_33_1645</strain>
        <strain evidence="2">CG_2015-04_33_537</strain>
    </source>
</reference>
<comment type="caution">
    <text evidence="2">The sequence shown here is derived from an EMBL/GenBank/DDBJ whole genome shotgun (WGS) entry which is preliminary data.</text>
</comment>
<protein>
    <recommendedName>
        <fullName evidence="4">KaiC-like domain-containing protein</fullName>
    </recommendedName>
</protein>
<dbReference type="Proteomes" id="UP000768163">
    <property type="component" value="Unassembled WGS sequence"/>
</dbReference>
<evidence type="ECO:0000313" key="3">
    <source>
        <dbReference type="Proteomes" id="UP000738826"/>
    </source>
</evidence>
<evidence type="ECO:0008006" key="4">
    <source>
        <dbReference type="Google" id="ProtNLM"/>
    </source>
</evidence>
<dbReference type="AlphaFoldDB" id="A0A8J7Z0U4"/>